<feature type="domain" description="Flagellar M-ring C-terminal" evidence="13">
    <location>
        <begin position="260"/>
        <end position="396"/>
    </location>
</feature>
<dbReference type="InterPro" id="IPR006182">
    <property type="entry name" value="FliF_N_dom"/>
</dbReference>
<dbReference type="Proteomes" id="UP000193834">
    <property type="component" value="Unassembled WGS sequence"/>
</dbReference>
<organism evidence="14 15">
    <name type="scientific">Paenibacillus aquistagni</name>
    <dbReference type="NCBI Taxonomy" id="1852522"/>
    <lineage>
        <taxon>Bacteria</taxon>
        <taxon>Bacillati</taxon>
        <taxon>Bacillota</taxon>
        <taxon>Bacilli</taxon>
        <taxon>Bacillales</taxon>
        <taxon>Paenibacillaceae</taxon>
        <taxon>Paenibacillus</taxon>
    </lineage>
</organism>
<dbReference type="PANTHER" id="PTHR30046:SF0">
    <property type="entry name" value="FLAGELLAR M-RING PROTEIN"/>
    <property type="match status" value="1"/>
</dbReference>
<keyword evidence="14" id="KW-0282">Flagellum</keyword>
<dbReference type="PANTHER" id="PTHR30046">
    <property type="entry name" value="FLAGELLAR M-RING PROTEIN"/>
    <property type="match status" value="1"/>
</dbReference>
<dbReference type="GO" id="GO:0003774">
    <property type="term" value="F:cytoskeletal motor activity"/>
    <property type="evidence" value="ECO:0007669"/>
    <property type="project" value="InterPro"/>
</dbReference>
<evidence type="ECO:0000256" key="4">
    <source>
        <dbReference type="ARBA" id="ARBA00022475"/>
    </source>
</evidence>
<keyword evidence="5 11" id="KW-0812">Transmembrane</keyword>
<feature type="domain" description="Flagellar M-ring N-terminal" evidence="12">
    <location>
        <begin position="46"/>
        <end position="221"/>
    </location>
</feature>
<evidence type="ECO:0000256" key="8">
    <source>
        <dbReference type="ARBA" id="ARBA00023143"/>
    </source>
</evidence>
<evidence type="ECO:0000256" key="2">
    <source>
        <dbReference type="ARBA" id="ARBA00004651"/>
    </source>
</evidence>
<keyword evidence="14" id="KW-0966">Cell projection</keyword>
<keyword evidence="14" id="KW-0969">Cilium</keyword>
<evidence type="ECO:0000259" key="12">
    <source>
        <dbReference type="Pfam" id="PF01514"/>
    </source>
</evidence>
<evidence type="ECO:0000256" key="3">
    <source>
        <dbReference type="ARBA" id="ARBA00007971"/>
    </source>
</evidence>
<dbReference type="STRING" id="1852522.SAMN06295960_0614"/>
<evidence type="ECO:0000313" key="15">
    <source>
        <dbReference type="Proteomes" id="UP000193834"/>
    </source>
</evidence>
<keyword evidence="4" id="KW-1003">Cell membrane</keyword>
<dbReference type="GO" id="GO:0005886">
    <property type="term" value="C:plasma membrane"/>
    <property type="evidence" value="ECO:0007669"/>
    <property type="project" value="UniProtKB-SubCell"/>
</dbReference>
<gene>
    <name evidence="14" type="ORF">SAMN06295960_0614</name>
</gene>
<proteinExistence type="inferred from homology"/>
<protein>
    <recommendedName>
        <fullName evidence="9">Flagellar M-ring protein</fullName>
    </recommendedName>
</protein>
<dbReference type="GO" id="GO:0071973">
    <property type="term" value="P:bacterial-type flagellum-dependent cell motility"/>
    <property type="evidence" value="ECO:0007669"/>
    <property type="project" value="InterPro"/>
</dbReference>
<dbReference type="Pfam" id="PF01514">
    <property type="entry name" value="YscJ_FliF"/>
    <property type="match status" value="1"/>
</dbReference>
<dbReference type="InterPro" id="IPR043427">
    <property type="entry name" value="YscJ/FliF"/>
</dbReference>
<keyword evidence="8 9" id="KW-0975">Bacterial flagellum</keyword>
<evidence type="ECO:0000256" key="5">
    <source>
        <dbReference type="ARBA" id="ARBA00022692"/>
    </source>
</evidence>
<dbReference type="GO" id="GO:0009431">
    <property type="term" value="C:bacterial-type flagellum basal body, MS ring"/>
    <property type="evidence" value="ECO:0007669"/>
    <property type="project" value="InterPro"/>
</dbReference>
<evidence type="ECO:0000256" key="7">
    <source>
        <dbReference type="ARBA" id="ARBA00023136"/>
    </source>
</evidence>
<evidence type="ECO:0000259" key="13">
    <source>
        <dbReference type="Pfam" id="PF08345"/>
    </source>
</evidence>
<keyword evidence="7 11" id="KW-0472">Membrane</keyword>
<evidence type="ECO:0000256" key="9">
    <source>
        <dbReference type="PIRNR" id="PIRNR004862"/>
    </source>
</evidence>
<feature type="compositionally biased region" description="Polar residues" evidence="10">
    <location>
        <begin position="338"/>
        <end position="350"/>
    </location>
</feature>
<dbReference type="NCBIfam" id="TIGR00206">
    <property type="entry name" value="fliF"/>
    <property type="match status" value="1"/>
</dbReference>
<evidence type="ECO:0000256" key="6">
    <source>
        <dbReference type="ARBA" id="ARBA00022989"/>
    </source>
</evidence>
<evidence type="ECO:0000256" key="11">
    <source>
        <dbReference type="SAM" id="Phobius"/>
    </source>
</evidence>
<comment type="subcellular location">
    <subcellularLocation>
        <location evidence="1 9">Bacterial flagellum basal body</location>
    </subcellularLocation>
    <subcellularLocation>
        <location evidence="2">Cell membrane</location>
        <topology evidence="2">Multi-pass membrane protein</topology>
    </subcellularLocation>
</comment>
<evidence type="ECO:0000256" key="10">
    <source>
        <dbReference type="SAM" id="MobiDB-lite"/>
    </source>
</evidence>
<accession>A0A1X7IMH0</accession>
<reference evidence="14 15" key="1">
    <citation type="submission" date="2017-04" db="EMBL/GenBank/DDBJ databases">
        <authorList>
            <person name="Afonso C.L."/>
            <person name="Miller P.J."/>
            <person name="Scott M.A."/>
            <person name="Spackman E."/>
            <person name="Goraichik I."/>
            <person name="Dimitrov K.M."/>
            <person name="Suarez D.L."/>
            <person name="Swayne D.E."/>
        </authorList>
    </citation>
    <scope>NUCLEOTIDE SEQUENCE [LARGE SCALE GENOMIC DNA]</scope>
    <source>
        <strain evidence="14 15">11</strain>
    </source>
</reference>
<dbReference type="AlphaFoldDB" id="A0A1X7IMH0"/>
<dbReference type="Gene3D" id="3.30.300.30">
    <property type="match status" value="1"/>
</dbReference>
<dbReference type="OrthoDB" id="9807026at2"/>
<dbReference type="PIRSF" id="PIRSF004862">
    <property type="entry name" value="FliF"/>
    <property type="match status" value="1"/>
</dbReference>
<dbReference type="RefSeq" id="WP_085492862.1">
    <property type="nucleotide sequence ID" value="NZ_FXAZ01000001.1"/>
</dbReference>
<feature type="transmembrane region" description="Helical" evidence="11">
    <location>
        <begin position="25"/>
        <end position="45"/>
    </location>
</feature>
<dbReference type="EMBL" id="FXAZ01000001">
    <property type="protein sequence ID" value="SMG16106.1"/>
    <property type="molecule type" value="Genomic_DNA"/>
</dbReference>
<feature type="transmembrane region" description="Helical" evidence="11">
    <location>
        <begin position="439"/>
        <end position="460"/>
    </location>
</feature>
<dbReference type="InterPro" id="IPR000067">
    <property type="entry name" value="FlgMring_FliF"/>
</dbReference>
<dbReference type="Pfam" id="PF08345">
    <property type="entry name" value="YscJ_FliF_C"/>
    <property type="match status" value="1"/>
</dbReference>
<keyword evidence="15" id="KW-1185">Reference proteome</keyword>
<evidence type="ECO:0000256" key="1">
    <source>
        <dbReference type="ARBA" id="ARBA00004117"/>
    </source>
</evidence>
<comment type="function">
    <text evidence="9">The M ring may be actively involved in energy transduction.</text>
</comment>
<dbReference type="PRINTS" id="PR01009">
    <property type="entry name" value="FLGMRINGFLIF"/>
</dbReference>
<evidence type="ECO:0000313" key="14">
    <source>
        <dbReference type="EMBL" id="SMG16106.1"/>
    </source>
</evidence>
<sequence length="527" mass="57571">MNEKLAQYRERGTQYWNQFSKKQKWLLLGTLVFLVATIGVITYQLSKTDYELAFKDLNSSDAAGIIEYLNGNAVPYQLSQDGSSISVPAAQASKVRIDVGAQGLVKNGSIGFDSFGNEGLMSGMTDNVFDVRYKDALNGEIERMLRQMQGVQDAQVLVNLPKETVFSSEQGEEASASVILKFKPGYGPSQQIVDGYYNLVKSAVPNLPISNITLSSDEGPLYATDSPGSTANGLSNTVEEQLVIQRRYERDLSEKIRSYLTSVVKSDQVNVLVSANLNFDKVNREENLVTPVDTENMKGIEISAQELQESFSGTSGAEGGVAGAGDQDVVNYPGAGSSGNSTSEKSQSTKNYEVNRIKNVIQSSPYAVQDVTIHASVQADKMDDAKIQSIEKVLRSIAAAQLKQSGTTISDAELEQKVSVMTQNETNEGILNATSIPTWVWYGAGGLALLLIGGGTAYAISRRRKKAEEEEFEEDLSLIPSQVELPSIDLEHTNNENQVRKQLEALAKKKPEEFVNLLRTWLADDSR</sequence>
<feature type="region of interest" description="Disordered" evidence="10">
    <location>
        <begin position="311"/>
        <end position="350"/>
    </location>
</feature>
<dbReference type="InterPro" id="IPR013556">
    <property type="entry name" value="Flag_M-ring_C"/>
</dbReference>
<dbReference type="InterPro" id="IPR045851">
    <property type="entry name" value="AMP-bd_C_sf"/>
</dbReference>
<keyword evidence="6 11" id="KW-1133">Transmembrane helix</keyword>
<comment type="similarity">
    <text evidence="3 9">Belongs to the FliF family.</text>
</comment>
<name>A0A1X7IMH0_9BACL</name>